<keyword evidence="2" id="KW-1185">Reference proteome</keyword>
<dbReference type="Proteomes" id="UP001062846">
    <property type="component" value="Chromosome 5"/>
</dbReference>
<protein>
    <submittedName>
        <fullName evidence="1">Uncharacterized protein</fullName>
    </submittedName>
</protein>
<gene>
    <name evidence="1" type="ORF">RHMOL_Rhmol05G0140700</name>
</gene>
<accession>A0ACC0NR86</accession>
<sequence length="82" mass="9549">MNAKESFVDFIKRWRGKAALMIDRPSEKDQIRIISYNLQPDFAKNLMMNTVRTLRHTLNPVLLLKKPSKQVSCRELSLPPLP</sequence>
<evidence type="ECO:0000313" key="1">
    <source>
        <dbReference type="EMBL" id="KAI8555008.1"/>
    </source>
</evidence>
<dbReference type="EMBL" id="CM046392">
    <property type="protein sequence ID" value="KAI8555008.1"/>
    <property type="molecule type" value="Genomic_DNA"/>
</dbReference>
<proteinExistence type="predicted"/>
<evidence type="ECO:0000313" key="2">
    <source>
        <dbReference type="Proteomes" id="UP001062846"/>
    </source>
</evidence>
<comment type="caution">
    <text evidence="1">The sequence shown here is derived from an EMBL/GenBank/DDBJ whole genome shotgun (WGS) entry which is preliminary data.</text>
</comment>
<organism evidence="1 2">
    <name type="scientific">Rhododendron molle</name>
    <name type="common">Chinese azalea</name>
    <name type="synonym">Azalea mollis</name>
    <dbReference type="NCBI Taxonomy" id="49168"/>
    <lineage>
        <taxon>Eukaryota</taxon>
        <taxon>Viridiplantae</taxon>
        <taxon>Streptophyta</taxon>
        <taxon>Embryophyta</taxon>
        <taxon>Tracheophyta</taxon>
        <taxon>Spermatophyta</taxon>
        <taxon>Magnoliopsida</taxon>
        <taxon>eudicotyledons</taxon>
        <taxon>Gunneridae</taxon>
        <taxon>Pentapetalae</taxon>
        <taxon>asterids</taxon>
        <taxon>Ericales</taxon>
        <taxon>Ericaceae</taxon>
        <taxon>Ericoideae</taxon>
        <taxon>Rhodoreae</taxon>
        <taxon>Rhododendron</taxon>
    </lineage>
</organism>
<reference evidence="1" key="1">
    <citation type="submission" date="2022-02" db="EMBL/GenBank/DDBJ databases">
        <title>Plant Genome Project.</title>
        <authorList>
            <person name="Zhang R.-G."/>
        </authorList>
    </citation>
    <scope>NUCLEOTIDE SEQUENCE</scope>
    <source>
        <strain evidence="1">AT1</strain>
    </source>
</reference>
<name>A0ACC0NR86_RHOML</name>